<dbReference type="RefSeq" id="WP_053551706.1">
    <property type="nucleotide sequence ID" value="NZ_CP010802.1"/>
</dbReference>
<gene>
    <name evidence="2" type="ORF">DSOUD_2985</name>
</gene>
<reference evidence="2 3" key="1">
    <citation type="submission" date="2015-07" db="EMBL/GenBank/DDBJ databases">
        <title>Isolation and Genomic Characterization of a Novel Halophilic Metal-Reducing Deltaproteobacterium from the Deep Subsurface.</title>
        <authorList>
            <person name="Badalamenti J.P."/>
            <person name="Summers Z.M."/>
            <person name="Gralnick J.A."/>
            <person name="Bond D.R."/>
        </authorList>
    </citation>
    <scope>NUCLEOTIDE SEQUENCE [LARGE SCALE GENOMIC DNA]</scope>
    <source>
        <strain evidence="2 3">WTL</strain>
    </source>
</reference>
<sequence length="344" mass="37539">MKRWGMVLLLLLIAVQAEGASGVKGRAAWRGELVPEIRVRAYRAIADIAVGREVAVAAPSAVDGTYVLELPPGSYYLTARDYDGPPRPGGHFCFYSGAPVQVREGAYTNVGFNLIRIPEEAPPVAGRSGLRGEITFEGELLEHCYLYVYNTAEDGFKGPGYFIQPVEKGRFRLRLPPGDYYLLARKRAKGGQFGPIEIGDRFNYYYGNPVRIREGETREVRIETITRLSMLEEGEAPPFRGIRGTVKGPEGTPAAGVHVFAYRDPAMTGTPDYFSAPADAAGRFELSLPDAGPFYLLAREAFGGPAGEGELYGRYRGESGSAVTIGASEPIREISIHVEKKLLP</sequence>
<evidence type="ECO:0000313" key="3">
    <source>
        <dbReference type="Proteomes" id="UP000057158"/>
    </source>
</evidence>
<dbReference type="STRING" id="1603606.DSOUD_2985"/>
<dbReference type="PATRIC" id="fig|1603606.3.peg.3219"/>
<evidence type="ECO:0000256" key="1">
    <source>
        <dbReference type="SAM" id="SignalP"/>
    </source>
</evidence>
<organism evidence="2 3">
    <name type="scientific">Desulfuromonas soudanensis</name>
    <dbReference type="NCBI Taxonomy" id="1603606"/>
    <lineage>
        <taxon>Bacteria</taxon>
        <taxon>Pseudomonadati</taxon>
        <taxon>Thermodesulfobacteriota</taxon>
        <taxon>Desulfuromonadia</taxon>
        <taxon>Desulfuromonadales</taxon>
        <taxon>Desulfuromonadaceae</taxon>
        <taxon>Desulfuromonas</taxon>
    </lineage>
</organism>
<evidence type="ECO:0008006" key="4">
    <source>
        <dbReference type="Google" id="ProtNLM"/>
    </source>
</evidence>
<accession>A0A0M4DJU1</accession>
<keyword evidence="3" id="KW-1185">Reference proteome</keyword>
<dbReference type="AlphaFoldDB" id="A0A0M4DJU1"/>
<evidence type="ECO:0000313" key="2">
    <source>
        <dbReference type="EMBL" id="ALC17712.1"/>
    </source>
</evidence>
<feature type="chain" id="PRO_5005792318" description="Carboxypeptidase regulatory-like domain-containing protein" evidence="1">
    <location>
        <begin position="20"/>
        <end position="344"/>
    </location>
</feature>
<feature type="signal peptide" evidence="1">
    <location>
        <begin position="1"/>
        <end position="19"/>
    </location>
</feature>
<dbReference type="EMBL" id="CP010802">
    <property type="protein sequence ID" value="ALC17712.1"/>
    <property type="molecule type" value="Genomic_DNA"/>
</dbReference>
<name>A0A0M4DJU1_9BACT</name>
<proteinExistence type="predicted"/>
<dbReference type="OrthoDB" id="5401722at2"/>
<keyword evidence="1" id="KW-0732">Signal</keyword>
<dbReference type="Proteomes" id="UP000057158">
    <property type="component" value="Chromosome"/>
</dbReference>
<dbReference type="KEGG" id="des:DSOUD_2985"/>
<protein>
    <recommendedName>
        <fullName evidence="4">Carboxypeptidase regulatory-like domain-containing protein</fullName>
    </recommendedName>
</protein>